<keyword evidence="7" id="KW-1185">Reference proteome</keyword>
<dbReference type="STRING" id="1562970.ING2E5B_0145"/>
<dbReference type="InterPro" id="IPR014710">
    <property type="entry name" value="RmlC-like_jellyroll"/>
</dbReference>
<dbReference type="InterPro" id="IPR018490">
    <property type="entry name" value="cNMP-bd_dom_sf"/>
</dbReference>
<evidence type="ECO:0000259" key="4">
    <source>
        <dbReference type="PROSITE" id="PS50042"/>
    </source>
</evidence>
<dbReference type="SUPFAM" id="SSF46785">
    <property type="entry name" value="Winged helix' DNA-binding domain"/>
    <property type="match status" value="1"/>
</dbReference>
<evidence type="ECO:0000259" key="5">
    <source>
        <dbReference type="PROSITE" id="PS51063"/>
    </source>
</evidence>
<evidence type="ECO:0000256" key="2">
    <source>
        <dbReference type="ARBA" id="ARBA00023125"/>
    </source>
</evidence>
<dbReference type="Proteomes" id="UP000032417">
    <property type="component" value="Chromosome 1"/>
</dbReference>
<dbReference type="GO" id="GO:0003677">
    <property type="term" value="F:DNA binding"/>
    <property type="evidence" value="ECO:0007669"/>
    <property type="project" value="UniProtKB-KW"/>
</dbReference>
<dbReference type="InterPro" id="IPR036390">
    <property type="entry name" value="WH_DNA-bd_sf"/>
</dbReference>
<proteinExistence type="predicted"/>
<dbReference type="EMBL" id="LN515532">
    <property type="protein sequence ID" value="CEA14878.1"/>
    <property type="molecule type" value="Genomic_DNA"/>
</dbReference>
<dbReference type="InterPro" id="IPR012318">
    <property type="entry name" value="HTH_CRP"/>
</dbReference>
<accession>A0A098BW70</accession>
<dbReference type="PANTHER" id="PTHR24567">
    <property type="entry name" value="CRP FAMILY TRANSCRIPTIONAL REGULATORY PROTEIN"/>
    <property type="match status" value="1"/>
</dbReference>
<gene>
    <name evidence="6" type="ORF">ING2E5B_0145</name>
</gene>
<feature type="domain" description="HTH crp-type" evidence="5">
    <location>
        <begin position="187"/>
        <end position="254"/>
    </location>
</feature>
<dbReference type="SMART" id="SM00100">
    <property type="entry name" value="cNMP"/>
    <property type="match status" value="1"/>
</dbReference>
<dbReference type="GO" id="GO:0005829">
    <property type="term" value="C:cytosol"/>
    <property type="evidence" value="ECO:0007669"/>
    <property type="project" value="TreeGrafter"/>
</dbReference>
<keyword evidence="3" id="KW-0804">Transcription</keyword>
<feature type="domain" description="Cyclic nucleotide-binding" evidence="4">
    <location>
        <begin position="50"/>
        <end position="98"/>
    </location>
</feature>
<dbReference type="KEGG" id="pbt:ING2E5B_0145"/>
<dbReference type="Pfam" id="PF13545">
    <property type="entry name" value="HTH_Crp_2"/>
    <property type="match status" value="1"/>
</dbReference>
<sequence>MENQKGLSHDHLARLLREHNIIKGEFAGHSHQHDEHKQDHSGQSLTYCPLFRNMSQTEHDRFLDRNVKEVLTFKKGETIVMQGDPISSVMLLVMGSVRTEMITMEGNILDIDIMEAVIPLAPSFIYGERNIYPFDVIAVEPCIFLKISKEAWLEEMSNNKQMLTNFLTMNADLTLYLTSKLQMISLKSLRKKLATFFLEKTTAESGTFTLKRSRTQLAEFFGVQRQSLARSLKEMEDDGIIKLDGRKVTIIDRNKLIRE</sequence>
<evidence type="ECO:0000313" key="7">
    <source>
        <dbReference type="Proteomes" id="UP000032417"/>
    </source>
</evidence>
<keyword evidence="2" id="KW-0238">DNA-binding</keyword>
<dbReference type="PROSITE" id="PS51063">
    <property type="entry name" value="HTH_CRP_2"/>
    <property type="match status" value="1"/>
</dbReference>
<dbReference type="OrthoDB" id="1116216at2"/>
<reference evidence="6 7" key="1">
    <citation type="submission" date="2014-08" db="EMBL/GenBank/DDBJ databases">
        <authorList>
            <person name="Wibberg D."/>
        </authorList>
    </citation>
    <scope>NUCLEOTIDE SEQUENCE [LARGE SCALE GENOMIC DNA]</scope>
    <source>
        <strain evidence="7">ING2-E5B</strain>
    </source>
</reference>
<dbReference type="GO" id="GO:0003700">
    <property type="term" value="F:DNA-binding transcription factor activity"/>
    <property type="evidence" value="ECO:0007669"/>
    <property type="project" value="TreeGrafter"/>
</dbReference>
<dbReference type="CDD" id="cd00038">
    <property type="entry name" value="CAP_ED"/>
    <property type="match status" value="1"/>
</dbReference>
<dbReference type="SMART" id="SM00419">
    <property type="entry name" value="HTH_CRP"/>
    <property type="match status" value="1"/>
</dbReference>
<dbReference type="HOGENOM" id="CLU_075053_4_1_10"/>
<protein>
    <submittedName>
        <fullName evidence="6">cAMP-binding protein</fullName>
    </submittedName>
</protein>
<name>A0A098BW70_9BACT</name>
<dbReference type="Pfam" id="PF00027">
    <property type="entry name" value="cNMP_binding"/>
    <property type="match status" value="1"/>
</dbReference>
<dbReference type="SUPFAM" id="SSF51206">
    <property type="entry name" value="cAMP-binding domain-like"/>
    <property type="match status" value="1"/>
</dbReference>
<dbReference type="PROSITE" id="PS50042">
    <property type="entry name" value="CNMP_BINDING_3"/>
    <property type="match status" value="1"/>
</dbReference>
<evidence type="ECO:0000256" key="3">
    <source>
        <dbReference type="ARBA" id="ARBA00023163"/>
    </source>
</evidence>
<dbReference type="InterPro" id="IPR000595">
    <property type="entry name" value="cNMP-bd_dom"/>
</dbReference>
<dbReference type="PANTHER" id="PTHR24567:SF58">
    <property type="entry name" value="CYCLIC AMP-BINDING REGULATORY PROTEIN"/>
    <property type="match status" value="1"/>
</dbReference>
<keyword evidence="1" id="KW-0805">Transcription regulation</keyword>
<evidence type="ECO:0000313" key="6">
    <source>
        <dbReference type="EMBL" id="CEA14878.1"/>
    </source>
</evidence>
<evidence type="ECO:0000256" key="1">
    <source>
        <dbReference type="ARBA" id="ARBA00023015"/>
    </source>
</evidence>
<dbReference type="InterPro" id="IPR050397">
    <property type="entry name" value="Env_Response_Regulators"/>
</dbReference>
<dbReference type="Gene3D" id="2.60.120.10">
    <property type="entry name" value="Jelly Rolls"/>
    <property type="match status" value="1"/>
</dbReference>
<dbReference type="AlphaFoldDB" id="A0A098BW70"/>
<organism evidence="6 7">
    <name type="scientific">Fermentimonas caenicola</name>
    <dbReference type="NCBI Taxonomy" id="1562970"/>
    <lineage>
        <taxon>Bacteria</taxon>
        <taxon>Pseudomonadati</taxon>
        <taxon>Bacteroidota</taxon>
        <taxon>Bacteroidia</taxon>
        <taxon>Bacteroidales</taxon>
        <taxon>Dysgonomonadaceae</taxon>
        <taxon>Fermentimonas</taxon>
    </lineage>
</organism>